<comment type="subcellular location">
    <subcellularLocation>
        <location evidence="2">Endomembrane system</location>
    </subcellularLocation>
    <subcellularLocation>
        <location evidence="1">Membrane</location>
        <topology evidence="1">Single-pass membrane protein</topology>
    </subcellularLocation>
</comment>
<dbReference type="Gene3D" id="3.90.1480.20">
    <property type="entry name" value="Glycosyl transferase family 29"/>
    <property type="match status" value="1"/>
</dbReference>
<dbReference type="InterPro" id="IPR038578">
    <property type="entry name" value="GT29-like_sf"/>
</dbReference>
<dbReference type="InterPro" id="IPR001675">
    <property type="entry name" value="Glyco_trans_29"/>
</dbReference>
<reference evidence="10" key="1">
    <citation type="submission" date="2018-07" db="EMBL/GenBank/DDBJ databases">
        <authorList>
            <person name="Peiro R."/>
            <person name="Begona"/>
            <person name="Cbmso G."/>
            <person name="Lopez M."/>
            <person name="Gonzalez S."/>
        </authorList>
    </citation>
    <scope>NUCLEOTIDE SEQUENCE [LARGE SCALE GENOMIC DNA]</scope>
</reference>
<dbReference type="EMBL" id="UEYP01000001">
    <property type="protein sequence ID" value="SSC65278.1"/>
    <property type="molecule type" value="Genomic_DNA"/>
</dbReference>
<evidence type="ECO:0000256" key="3">
    <source>
        <dbReference type="ARBA" id="ARBA00022676"/>
    </source>
</evidence>
<keyword evidence="4" id="KW-0808">Transferase</keyword>
<dbReference type="InterPro" id="IPR011990">
    <property type="entry name" value="TPR-like_helical_dom_sf"/>
</dbReference>
<evidence type="ECO:0000256" key="2">
    <source>
        <dbReference type="ARBA" id="ARBA00004308"/>
    </source>
</evidence>
<accession>A0A376AC24</accession>
<evidence type="ECO:0000256" key="4">
    <source>
        <dbReference type="ARBA" id="ARBA00022679"/>
    </source>
</evidence>
<dbReference type="STRING" id="1336235.GCA_000518785_01957"/>
<organism evidence="9 10">
    <name type="scientific">Ciceribacter selenitireducens ATCC BAA-1503</name>
    <dbReference type="NCBI Taxonomy" id="1336235"/>
    <lineage>
        <taxon>Bacteria</taxon>
        <taxon>Pseudomonadati</taxon>
        <taxon>Pseudomonadota</taxon>
        <taxon>Alphaproteobacteria</taxon>
        <taxon>Hyphomicrobiales</taxon>
        <taxon>Rhizobiaceae</taxon>
        <taxon>Ciceribacter</taxon>
    </lineage>
</organism>
<keyword evidence="7" id="KW-0472">Membrane</keyword>
<dbReference type="Proteomes" id="UP000254764">
    <property type="component" value="Unassembled WGS sequence"/>
</dbReference>
<evidence type="ECO:0000256" key="6">
    <source>
        <dbReference type="ARBA" id="ARBA00022989"/>
    </source>
</evidence>
<dbReference type="Gene3D" id="1.25.40.10">
    <property type="entry name" value="Tetratricopeptide repeat domain"/>
    <property type="match status" value="1"/>
</dbReference>
<dbReference type="AlphaFoldDB" id="A0A376AC24"/>
<keyword evidence="6" id="KW-1133">Transmembrane helix</keyword>
<keyword evidence="8" id="KW-0325">Glycoprotein</keyword>
<dbReference type="GO" id="GO:0016020">
    <property type="term" value="C:membrane"/>
    <property type="evidence" value="ECO:0007669"/>
    <property type="project" value="UniProtKB-SubCell"/>
</dbReference>
<protein>
    <submittedName>
        <fullName evidence="9">Uncharacterized protein</fullName>
    </submittedName>
</protein>
<evidence type="ECO:0000256" key="7">
    <source>
        <dbReference type="ARBA" id="ARBA00023136"/>
    </source>
</evidence>
<dbReference type="SUPFAM" id="SSF48452">
    <property type="entry name" value="TPR-like"/>
    <property type="match status" value="1"/>
</dbReference>
<dbReference type="Pfam" id="PF00777">
    <property type="entry name" value="Glyco_transf_29"/>
    <property type="match status" value="1"/>
</dbReference>
<sequence>MRKIGQTVRWWMEGAPGRLSRKRYVRLYQQGQFEEAALALRQALEATPDDAQLMLQVANLSRFGLLPLEEALSLLRRITTKAPHAAARQALVSMINLLWERRGADAAMEWFAPLVGDEKTTARLLLRAAALAHEAGETRKAFDLLNRVGHNDPAALPSMGYLDLILAVADDGAAELPQAGRARAVAAHLSRFEGTFTQMIAGTAGHVAVVANGPSLEGLALGRTIDSHQLVVRFNNHAAKPGSADQGERTNIWFRPTEFTHVPMREAPAPELMALTGCNIRNRYSNGLQVLEPYVHAELPVELVPKELYARLFAALDASPSAGLIGLAWTHEAVGRKLSPAQVFGYSLGRNTSAVSHYYGKRHTSSWPSRHNWQAEHSLFQSLISEVISA</sequence>
<keyword evidence="10" id="KW-1185">Reference proteome</keyword>
<keyword evidence="5" id="KW-0812">Transmembrane</keyword>
<evidence type="ECO:0000256" key="8">
    <source>
        <dbReference type="ARBA" id="ARBA00023180"/>
    </source>
</evidence>
<dbReference type="GO" id="GO:0008373">
    <property type="term" value="F:sialyltransferase activity"/>
    <property type="evidence" value="ECO:0007669"/>
    <property type="project" value="InterPro"/>
</dbReference>
<name>A0A376AC24_9HYPH</name>
<evidence type="ECO:0000313" key="9">
    <source>
        <dbReference type="EMBL" id="SSC65278.1"/>
    </source>
</evidence>
<gene>
    <name evidence="9" type="ORF">RHIZ70_986</name>
</gene>
<evidence type="ECO:0000313" key="10">
    <source>
        <dbReference type="Proteomes" id="UP000254764"/>
    </source>
</evidence>
<evidence type="ECO:0000256" key="1">
    <source>
        <dbReference type="ARBA" id="ARBA00004167"/>
    </source>
</evidence>
<proteinExistence type="predicted"/>
<dbReference type="GO" id="GO:0012505">
    <property type="term" value="C:endomembrane system"/>
    <property type="evidence" value="ECO:0007669"/>
    <property type="project" value="UniProtKB-SubCell"/>
</dbReference>
<evidence type="ECO:0000256" key="5">
    <source>
        <dbReference type="ARBA" id="ARBA00022692"/>
    </source>
</evidence>
<keyword evidence="3" id="KW-0328">Glycosyltransferase</keyword>